<feature type="region of interest" description="Disordered" evidence="1">
    <location>
        <begin position="1"/>
        <end position="114"/>
    </location>
</feature>
<proteinExistence type="predicted"/>
<keyword evidence="3" id="KW-1185">Reference proteome</keyword>
<sequence length="139" mass="15264">GKKYGIKLPKGQPPSDPCLFSGSRKGKQCHNDKMRVLKNRMESQKSLKPKPPPTDKPTSTSMISARRRLQLTSASGAPKAHDTAFRVVDQHSSSRHQPKAVQGSPSKQSSATNRGALLKGHYLLLTQEGKQAKLTFQTF</sequence>
<evidence type="ECO:0000256" key="1">
    <source>
        <dbReference type="SAM" id="MobiDB-lite"/>
    </source>
</evidence>
<comment type="caution">
    <text evidence="2">The sequence shown here is derived from an EMBL/GenBank/DDBJ whole genome shotgun (WGS) entry which is preliminary data.</text>
</comment>
<feature type="compositionally biased region" description="Polar residues" evidence="1">
    <location>
        <begin position="103"/>
        <end position="113"/>
    </location>
</feature>
<reference evidence="2" key="1">
    <citation type="submission" date="2023-01" db="EMBL/GenBank/DDBJ databases">
        <title>Genome assembly of the deep-sea coral Lophelia pertusa.</title>
        <authorList>
            <person name="Herrera S."/>
            <person name="Cordes E."/>
        </authorList>
    </citation>
    <scope>NUCLEOTIDE SEQUENCE</scope>
    <source>
        <strain evidence="2">USNM1676648</strain>
        <tissue evidence="2">Polyp</tissue>
    </source>
</reference>
<dbReference type="EMBL" id="MU826671">
    <property type="protein sequence ID" value="KAJ7375582.1"/>
    <property type="molecule type" value="Genomic_DNA"/>
</dbReference>
<organism evidence="2 3">
    <name type="scientific">Desmophyllum pertusum</name>
    <dbReference type="NCBI Taxonomy" id="174260"/>
    <lineage>
        <taxon>Eukaryota</taxon>
        <taxon>Metazoa</taxon>
        <taxon>Cnidaria</taxon>
        <taxon>Anthozoa</taxon>
        <taxon>Hexacorallia</taxon>
        <taxon>Scleractinia</taxon>
        <taxon>Caryophylliina</taxon>
        <taxon>Caryophylliidae</taxon>
        <taxon>Desmophyllum</taxon>
    </lineage>
</organism>
<dbReference type="Proteomes" id="UP001163046">
    <property type="component" value="Unassembled WGS sequence"/>
</dbReference>
<dbReference type="AlphaFoldDB" id="A0A9X0CTK7"/>
<name>A0A9X0CTK7_9CNID</name>
<evidence type="ECO:0000313" key="2">
    <source>
        <dbReference type="EMBL" id="KAJ7375582.1"/>
    </source>
</evidence>
<protein>
    <submittedName>
        <fullName evidence="2">Uncharacterized protein</fullName>
    </submittedName>
</protein>
<feature type="compositionally biased region" description="Basic and acidic residues" evidence="1">
    <location>
        <begin position="29"/>
        <end position="45"/>
    </location>
</feature>
<feature type="non-terminal residue" evidence="2">
    <location>
        <position position="1"/>
    </location>
</feature>
<accession>A0A9X0CTK7</accession>
<evidence type="ECO:0000313" key="3">
    <source>
        <dbReference type="Proteomes" id="UP001163046"/>
    </source>
</evidence>
<gene>
    <name evidence="2" type="ORF">OS493_040242</name>
</gene>